<keyword evidence="1" id="KW-0238">DNA-binding</keyword>
<dbReference type="GO" id="GO:0005829">
    <property type="term" value="C:cytosol"/>
    <property type="evidence" value="ECO:0007669"/>
    <property type="project" value="TreeGrafter"/>
</dbReference>
<dbReference type="InterPro" id="IPR010982">
    <property type="entry name" value="Lambda_DNA-bd_dom_sf"/>
</dbReference>
<accession>A0A5R9DY67</accession>
<dbReference type="AlphaFoldDB" id="A0A5R9DY67"/>
<reference evidence="3 4" key="1">
    <citation type="submission" date="2019-05" db="EMBL/GenBank/DDBJ databases">
        <title>Streptomyces marianii sp. nov., a novel marine actinomycete from southern coast of India.</title>
        <authorList>
            <person name="Iniyan A.M."/>
            <person name="Wink J."/>
            <person name="Ramprasad E."/>
            <person name="Ramana C.V."/>
            <person name="Bunk B."/>
            <person name="Sproer C."/>
            <person name="Joseph F.-J.R.S."/>
            <person name="Vincent S.G.P."/>
        </authorList>
    </citation>
    <scope>NUCLEOTIDE SEQUENCE [LARGE SCALE GENOMIC DNA]</scope>
    <source>
        <strain evidence="3 4">ICN19</strain>
    </source>
</reference>
<dbReference type="InterPro" id="IPR001387">
    <property type="entry name" value="Cro/C1-type_HTH"/>
</dbReference>
<dbReference type="SUPFAM" id="SSF47413">
    <property type="entry name" value="lambda repressor-like DNA-binding domains"/>
    <property type="match status" value="1"/>
</dbReference>
<evidence type="ECO:0000313" key="4">
    <source>
        <dbReference type="Proteomes" id="UP000305921"/>
    </source>
</evidence>
<dbReference type="Proteomes" id="UP000305921">
    <property type="component" value="Unassembled WGS sequence"/>
</dbReference>
<evidence type="ECO:0000256" key="1">
    <source>
        <dbReference type="ARBA" id="ARBA00023125"/>
    </source>
</evidence>
<organism evidence="3 4">
    <name type="scientific">Streptomyces marianii</name>
    <dbReference type="NCBI Taxonomy" id="1817406"/>
    <lineage>
        <taxon>Bacteria</taxon>
        <taxon>Bacillati</taxon>
        <taxon>Actinomycetota</taxon>
        <taxon>Actinomycetes</taxon>
        <taxon>Kitasatosporales</taxon>
        <taxon>Streptomycetaceae</taxon>
        <taxon>Streptomyces</taxon>
    </lineage>
</organism>
<dbReference type="EMBL" id="VAWE01000001">
    <property type="protein sequence ID" value="TLQ42568.1"/>
    <property type="molecule type" value="Genomic_DNA"/>
</dbReference>
<dbReference type="Pfam" id="PF13560">
    <property type="entry name" value="HTH_31"/>
    <property type="match status" value="1"/>
</dbReference>
<evidence type="ECO:0000313" key="3">
    <source>
        <dbReference type="EMBL" id="TLQ42568.1"/>
    </source>
</evidence>
<comment type="caution">
    <text evidence="3">The sequence shown here is derived from an EMBL/GenBank/DDBJ whole genome shotgun (WGS) entry which is preliminary data.</text>
</comment>
<keyword evidence="4" id="KW-1185">Reference proteome</keyword>
<name>A0A5R9DY67_9ACTN</name>
<dbReference type="InterPro" id="IPR050807">
    <property type="entry name" value="TransReg_Diox_bact_type"/>
</dbReference>
<evidence type="ECO:0000259" key="2">
    <source>
        <dbReference type="PROSITE" id="PS50943"/>
    </source>
</evidence>
<sequence length="90" mass="9953">MQYLLRVPTTSDLTAERRVAFGRRLREVRERAGLTQTAAAKAAGLDRSFYAEVESARHSVSVDRLYAIADALGVSVHELLPDNLGRPVDE</sequence>
<dbReference type="PROSITE" id="PS50943">
    <property type="entry name" value="HTH_CROC1"/>
    <property type="match status" value="1"/>
</dbReference>
<dbReference type="GO" id="GO:0003677">
    <property type="term" value="F:DNA binding"/>
    <property type="evidence" value="ECO:0007669"/>
    <property type="project" value="UniProtKB-KW"/>
</dbReference>
<proteinExistence type="predicted"/>
<gene>
    <name evidence="3" type="ORF">FEF34_04650</name>
</gene>
<feature type="domain" description="HTH cro/C1-type" evidence="2">
    <location>
        <begin position="25"/>
        <end position="79"/>
    </location>
</feature>
<dbReference type="CDD" id="cd00093">
    <property type="entry name" value="HTH_XRE"/>
    <property type="match status" value="1"/>
</dbReference>
<protein>
    <submittedName>
        <fullName evidence="3">Helix-turn-helix transcriptional regulator</fullName>
    </submittedName>
</protein>
<dbReference type="OrthoDB" id="3197212at2"/>
<dbReference type="Gene3D" id="1.10.260.40">
    <property type="entry name" value="lambda repressor-like DNA-binding domains"/>
    <property type="match status" value="1"/>
</dbReference>
<dbReference type="PANTHER" id="PTHR46797">
    <property type="entry name" value="HTH-TYPE TRANSCRIPTIONAL REGULATOR"/>
    <property type="match status" value="1"/>
</dbReference>
<dbReference type="PANTHER" id="PTHR46797:SF1">
    <property type="entry name" value="METHYLPHOSPHONATE SYNTHASE"/>
    <property type="match status" value="1"/>
</dbReference>
<dbReference type="SMART" id="SM00530">
    <property type="entry name" value="HTH_XRE"/>
    <property type="match status" value="1"/>
</dbReference>
<dbReference type="GO" id="GO:0003700">
    <property type="term" value="F:DNA-binding transcription factor activity"/>
    <property type="evidence" value="ECO:0007669"/>
    <property type="project" value="TreeGrafter"/>
</dbReference>